<dbReference type="AlphaFoldDB" id="A0A6J8CAP6"/>
<dbReference type="OrthoDB" id="10295197at2759"/>
<dbReference type="Proteomes" id="UP000507470">
    <property type="component" value="Unassembled WGS sequence"/>
</dbReference>
<evidence type="ECO:0000313" key="3">
    <source>
        <dbReference type="EMBL" id="CAC5391897.1"/>
    </source>
</evidence>
<evidence type="ECO:0000313" key="4">
    <source>
        <dbReference type="Proteomes" id="UP000507470"/>
    </source>
</evidence>
<keyword evidence="2" id="KW-0732">Signal</keyword>
<protein>
    <submittedName>
        <fullName evidence="3">Uncharacterized protein</fullName>
    </submittedName>
</protein>
<accession>A0A6J8CAP6</accession>
<evidence type="ECO:0000256" key="1">
    <source>
        <dbReference type="SAM" id="Phobius"/>
    </source>
</evidence>
<feature type="signal peptide" evidence="2">
    <location>
        <begin position="1"/>
        <end position="24"/>
    </location>
</feature>
<reference evidence="3 4" key="1">
    <citation type="submission" date="2020-06" db="EMBL/GenBank/DDBJ databases">
        <authorList>
            <person name="Li R."/>
            <person name="Bekaert M."/>
        </authorList>
    </citation>
    <scope>NUCLEOTIDE SEQUENCE [LARGE SCALE GENOMIC DNA]</scope>
    <source>
        <strain evidence="4">wild</strain>
    </source>
</reference>
<keyword evidence="1" id="KW-0472">Membrane</keyword>
<keyword evidence="4" id="KW-1185">Reference proteome</keyword>
<sequence>MILKKSAVAIAMMLMVEFHHVSIGENVMTYSFPTEACRSDPYIVDTNTMVYMKFEGDLGIRECRQMSFTTPKSAFYSYKLCMKELFYDSPKCQSVVYARTYLSDSYDYNYDDNKITGEGCTSDSYERMSFSKCLKDGNHVMFELKKNIERHNDYGTISYNKRPTRVIPDILNDTFKFQIETQWDYNYGLIGGLTGGIVGFIVLTGVGISFCIYCRRRKRLTGRYCCTCPTYRTGNSKFITEELSQGFSSECSLAGILLCSCVLCRRQQGKEQEPNQCEKVSTAPGDTLVDLEKKLESVSGLKDPDTVPLIQCDI</sequence>
<keyword evidence="1" id="KW-0812">Transmembrane</keyword>
<proteinExistence type="predicted"/>
<dbReference type="EMBL" id="CACVKT020004854">
    <property type="protein sequence ID" value="CAC5391897.1"/>
    <property type="molecule type" value="Genomic_DNA"/>
</dbReference>
<keyword evidence="1" id="KW-1133">Transmembrane helix</keyword>
<name>A0A6J8CAP6_MYTCO</name>
<evidence type="ECO:0000256" key="2">
    <source>
        <dbReference type="SAM" id="SignalP"/>
    </source>
</evidence>
<organism evidence="3 4">
    <name type="scientific">Mytilus coruscus</name>
    <name type="common">Sea mussel</name>
    <dbReference type="NCBI Taxonomy" id="42192"/>
    <lineage>
        <taxon>Eukaryota</taxon>
        <taxon>Metazoa</taxon>
        <taxon>Spiralia</taxon>
        <taxon>Lophotrochozoa</taxon>
        <taxon>Mollusca</taxon>
        <taxon>Bivalvia</taxon>
        <taxon>Autobranchia</taxon>
        <taxon>Pteriomorphia</taxon>
        <taxon>Mytilida</taxon>
        <taxon>Mytiloidea</taxon>
        <taxon>Mytilidae</taxon>
        <taxon>Mytilinae</taxon>
        <taxon>Mytilus</taxon>
    </lineage>
</organism>
<feature type="chain" id="PRO_5026699666" evidence="2">
    <location>
        <begin position="25"/>
        <end position="314"/>
    </location>
</feature>
<feature type="transmembrane region" description="Helical" evidence="1">
    <location>
        <begin position="187"/>
        <end position="213"/>
    </location>
</feature>
<gene>
    <name evidence="3" type="ORF">MCOR_26873</name>
</gene>